<keyword evidence="4" id="KW-1185">Reference proteome</keyword>
<dbReference type="Proteomes" id="UP001221757">
    <property type="component" value="Unassembled WGS sequence"/>
</dbReference>
<evidence type="ECO:0000313" key="4">
    <source>
        <dbReference type="Proteomes" id="UP001221757"/>
    </source>
</evidence>
<dbReference type="AlphaFoldDB" id="A0AAD7H2T3"/>
<name>A0AAD7H2T3_MYCRO</name>
<dbReference type="EMBL" id="JARKIE010000001">
    <property type="protein sequence ID" value="KAJ7710572.1"/>
    <property type="molecule type" value="Genomic_DNA"/>
</dbReference>
<reference evidence="3" key="1">
    <citation type="submission" date="2023-03" db="EMBL/GenBank/DDBJ databases">
        <title>Massive genome expansion in bonnet fungi (Mycena s.s.) driven by repeated elements and novel gene families across ecological guilds.</title>
        <authorList>
            <consortium name="Lawrence Berkeley National Laboratory"/>
            <person name="Harder C.B."/>
            <person name="Miyauchi S."/>
            <person name="Viragh M."/>
            <person name="Kuo A."/>
            <person name="Thoen E."/>
            <person name="Andreopoulos B."/>
            <person name="Lu D."/>
            <person name="Skrede I."/>
            <person name="Drula E."/>
            <person name="Henrissat B."/>
            <person name="Morin E."/>
            <person name="Kohler A."/>
            <person name="Barry K."/>
            <person name="LaButti K."/>
            <person name="Morin E."/>
            <person name="Salamov A."/>
            <person name="Lipzen A."/>
            <person name="Mereny Z."/>
            <person name="Hegedus B."/>
            <person name="Baldrian P."/>
            <person name="Stursova M."/>
            <person name="Weitz H."/>
            <person name="Taylor A."/>
            <person name="Grigoriev I.V."/>
            <person name="Nagy L.G."/>
            <person name="Martin F."/>
            <person name="Kauserud H."/>
        </authorList>
    </citation>
    <scope>NUCLEOTIDE SEQUENCE</scope>
    <source>
        <strain evidence="3">CBHHK067</strain>
    </source>
</reference>
<feature type="region of interest" description="Disordered" evidence="1">
    <location>
        <begin position="259"/>
        <end position="291"/>
    </location>
</feature>
<feature type="domain" description="Retrovirus-related Pol polyprotein from transposon TNT 1-94-like beta-barrel" evidence="2">
    <location>
        <begin position="371"/>
        <end position="447"/>
    </location>
</feature>
<accession>A0AAD7H2T3</accession>
<gene>
    <name evidence="3" type="ORF">B0H17DRAFT_1173559</name>
</gene>
<dbReference type="Pfam" id="PF22936">
    <property type="entry name" value="Pol_BBD"/>
    <property type="match status" value="1"/>
</dbReference>
<sequence>MPLEAIKAKTISGLELLDFDKRNYVRWAESALDAFLYAGIREYVEGAVTKPPPGDSDLPIWTKNNNLAQAGIRMKINPAERDYPRDHCTTASAHDIWTELKKCHRQKASTQTSLLDDLLGIRIERGADMVDAAGKVRDISKQVFEVGTLDADKLALAVLLRSLSLELRAICEKYEDDDLATPGDVFKSLEKEKLRWEEENKQKAAEEKANAARVQKNTPAKSATRGLCGTCNEKHRTDECWGEGGAIEGKRDEVLERRAARRKDAKQPASTSNANTSANTNAKPSAKSRFAMKDSSSKTVYFTMVEDDTETAAVATTDPMADVTPNAELEELYATYHAGGDSDSDASDYSMLAEVEHFTLIADSHDPFAGDTRATIHLSPVKADFFTFVLITPLKIWGVGGTYIEATARGDVHILQRTGKIFILKDVLYAPQAAMRLMSVGRIADTGHSAMFTSSGFSITDPVSNEVVAMGTHRNGKLYSLDGTILSPSSNASIAHIAGALPELRRWENERRTESGEDVGIYRTDLGELKSEEMTKWIAETGTKQQTIAPYTSAHIATQFGPQNDGSVEISA</sequence>
<organism evidence="3 4">
    <name type="scientific">Mycena rosella</name>
    <name type="common">Pink bonnet</name>
    <name type="synonym">Agaricus rosellus</name>
    <dbReference type="NCBI Taxonomy" id="1033263"/>
    <lineage>
        <taxon>Eukaryota</taxon>
        <taxon>Fungi</taxon>
        <taxon>Dikarya</taxon>
        <taxon>Basidiomycota</taxon>
        <taxon>Agaricomycotina</taxon>
        <taxon>Agaricomycetes</taxon>
        <taxon>Agaricomycetidae</taxon>
        <taxon>Agaricales</taxon>
        <taxon>Marasmiineae</taxon>
        <taxon>Mycenaceae</taxon>
        <taxon>Mycena</taxon>
    </lineage>
</organism>
<evidence type="ECO:0000256" key="1">
    <source>
        <dbReference type="SAM" id="MobiDB-lite"/>
    </source>
</evidence>
<comment type="caution">
    <text evidence="3">The sequence shown here is derived from an EMBL/GenBank/DDBJ whole genome shotgun (WGS) entry which is preliminary data.</text>
</comment>
<evidence type="ECO:0000313" key="3">
    <source>
        <dbReference type="EMBL" id="KAJ7710572.1"/>
    </source>
</evidence>
<dbReference type="InterPro" id="IPR054722">
    <property type="entry name" value="PolX-like_BBD"/>
</dbReference>
<feature type="compositionally biased region" description="Low complexity" evidence="1">
    <location>
        <begin position="269"/>
        <end position="282"/>
    </location>
</feature>
<proteinExistence type="predicted"/>
<dbReference type="Pfam" id="PF14223">
    <property type="entry name" value="Retrotran_gag_2"/>
    <property type="match status" value="1"/>
</dbReference>
<evidence type="ECO:0000259" key="2">
    <source>
        <dbReference type="Pfam" id="PF22936"/>
    </source>
</evidence>
<feature type="compositionally biased region" description="Basic and acidic residues" evidence="1">
    <location>
        <begin position="200"/>
        <end position="210"/>
    </location>
</feature>
<protein>
    <recommendedName>
        <fullName evidence="2">Retrovirus-related Pol polyprotein from transposon TNT 1-94-like beta-barrel domain-containing protein</fullName>
    </recommendedName>
</protein>
<feature type="region of interest" description="Disordered" evidence="1">
    <location>
        <begin position="200"/>
        <end position="226"/>
    </location>
</feature>